<feature type="compositionally biased region" description="Basic and acidic residues" evidence="1">
    <location>
        <begin position="506"/>
        <end position="518"/>
    </location>
</feature>
<feature type="compositionally biased region" description="Polar residues" evidence="1">
    <location>
        <begin position="58"/>
        <end position="69"/>
    </location>
</feature>
<feature type="region of interest" description="Disordered" evidence="1">
    <location>
        <begin position="480"/>
        <end position="538"/>
    </location>
</feature>
<accession>A0A9P6G1C2</accession>
<feature type="region of interest" description="Disordered" evidence="1">
    <location>
        <begin position="58"/>
        <end position="85"/>
    </location>
</feature>
<feature type="domain" description="DUF8032" evidence="2">
    <location>
        <begin position="364"/>
        <end position="464"/>
    </location>
</feature>
<dbReference type="Proteomes" id="UP000780801">
    <property type="component" value="Unassembled WGS sequence"/>
</dbReference>
<feature type="compositionally biased region" description="Basic and acidic residues" evidence="1">
    <location>
        <begin position="688"/>
        <end position="699"/>
    </location>
</feature>
<keyword evidence="4" id="KW-1185">Reference proteome</keyword>
<dbReference type="PANTHER" id="PTHR22949">
    <property type="entry name" value="WHITE COLLAR 2 PROTEIN WC2"/>
    <property type="match status" value="1"/>
</dbReference>
<feature type="domain" description="DUF8032" evidence="2">
    <location>
        <begin position="117"/>
        <end position="209"/>
    </location>
</feature>
<dbReference type="EMBL" id="JAABOA010000381">
    <property type="protein sequence ID" value="KAF9584571.1"/>
    <property type="molecule type" value="Genomic_DNA"/>
</dbReference>
<reference evidence="3" key="1">
    <citation type="journal article" date="2020" name="Fungal Divers.">
        <title>Resolving the Mortierellaceae phylogeny through synthesis of multi-gene phylogenetics and phylogenomics.</title>
        <authorList>
            <person name="Vandepol N."/>
            <person name="Liber J."/>
            <person name="Desiro A."/>
            <person name="Na H."/>
            <person name="Kennedy M."/>
            <person name="Barry K."/>
            <person name="Grigoriev I.V."/>
            <person name="Miller A.N."/>
            <person name="O'Donnell K."/>
            <person name="Stajich J.E."/>
            <person name="Bonito G."/>
        </authorList>
    </citation>
    <scope>NUCLEOTIDE SEQUENCE</scope>
    <source>
        <strain evidence="3">KOD1015</strain>
    </source>
</reference>
<dbReference type="InterPro" id="IPR058345">
    <property type="entry name" value="DUF8032"/>
</dbReference>
<evidence type="ECO:0000313" key="4">
    <source>
        <dbReference type="Proteomes" id="UP000780801"/>
    </source>
</evidence>
<sequence>MRSIQIDNVSQDDAQHRSPPVYSSLSVQALLEPSSNDINALAHLSDSQISQIESTLQRAKSTKSQSRTVRSNASRSSNGNAGQESMRPFMSILNQQSKVAPRAPATSPQLENRDGVQWLIFCYSSRTTTRMYELCADLDNVDDADIPVEFQLANCLYLNANGPKSEYKGTRREYERECNRQGWKLAHLNPDLLSGKKGVLQSAVVNLRNATLDQRSRRQKREYRKKEKDNRRTIANESSGQEQPLEHPPSGKLPIPRLVRLAPQPIVRQTEPRTDSSVTSAVDSRLLWRPPLLSCLSPHRLSHHPATLDATAQVSSAASRAEIHTVGNSQLNPTATTDLTSVEALLATIQRLPTLGAFQGKKNLIEFEGYTHGRFRKLELFSDIETVRVQDIPTEFKRQNCVYPRSFVEGGNTEAGQQSLFGIRQAEESYLNELGWRLCFLNSSLLSGKRLLLQQALDAYRRRFLPATCQPRARIVPSLLTRRNSTTNGRSDIPLSSHRSIPADRQQVHQEKRLENRVHFSTSSEKSKEVHGKRIDRDQRPVSNVDILAILDEFEEGAGLNDSSGSSDNEGGEDQSGEDFTTRESRRTSGTDEDEGEDSDADSSSSEDFHSRMSLLSFAGKIRTYSLGSGSGSARSRPRIDRASAIAALQPVKPGGSSKRKKQRRGTDGGHNGPGHEAKRQGKRVRTGHLEARATDKAESSNSARTRPSMSEDRASVNGSNVDEEEESNWWKSRLNDSEYPEDHEFVSMTTDELISALTGGYKSDFDDDSSVEASQDEERYEENE</sequence>
<dbReference type="Pfam" id="PF26087">
    <property type="entry name" value="DUF8032"/>
    <property type="match status" value="2"/>
</dbReference>
<proteinExistence type="predicted"/>
<feature type="region of interest" description="Disordered" evidence="1">
    <location>
        <begin position="760"/>
        <end position="785"/>
    </location>
</feature>
<dbReference type="PANTHER" id="PTHR22949:SF0">
    <property type="entry name" value="RE27538P"/>
    <property type="match status" value="1"/>
</dbReference>
<feature type="compositionally biased region" description="Polar residues" evidence="1">
    <location>
        <begin position="700"/>
        <end position="709"/>
    </location>
</feature>
<gene>
    <name evidence="3" type="ORF">BGW38_005985</name>
</gene>
<feature type="compositionally biased region" description="Low complexity" evidence="1">
    <location>
        <begin position="626"/>
        <end position="635"/>
    </location>
</feature>
<feature type="region of interest" description="Disordered" evidence="1">
    <location>
        <begin position="626"/>
        <end position="735"/>
    </location>
</feature>
<feature type="compositionally biased region" description="Acidic residues" evidence="1">
    <location>
        <begin position="766"/>
        <end position="785"/>
    </location>
</feature>
<feature type="region of interest" description="Disordered" evidence="1">
    <location>
        <begin position="556"/>
        <end position="609"/>
    </location>
</feature>
<feature type="region of interest" description="Disordered" evidence="1">
    <location>
        <begin position="1"/>
        <end position="21"/>
    </location>
</feature>
<feature type="compositionally biased region" description="Polar residues" evidence="1">
    <location>
        <begin position="481"/>
        <end position="490"/>
    </location>
</feature>
<evidence type="ECO:0000256" key="1">
    <source>
        <dbReference type="SAM" id="MobiDB-lite"/>
    </source>
</evidence>
<organism evidence="3 4">
    <name type="scientific">Lunasporangiospora selenospora</name>
    <dbReference type="NCBI Taxonomy" id="979761"/>
    <lineage>
        <taxon>Eukaryota</taxon>
        <taxon>Fungi</taxon>
        <taxon>Fungi incertae sedis</taxon>
        <taxon>Mucoromycota</taxon>
        <taxon>Mortierellomycotina</taxon>
        <taxon>Mortierellomycetes</taxon>
        <taxon>Mortierellales</taxon>
        <taxon>Mortierellaceae</taxon>
        <taxon>Lunasporangiospora</taxon>
    </lineage>
</organism>
<feature type="compositionally biased region" description="Low complexity" evidence="1">
    <location>
        <begin position="70"/>
        <end position="82"/>
    </location>
</feature>
<evidence type="ECO:0000259" key="2">
    <source>
        <dbReference type="Pfam" id="PF26087"/>
    </source>
</evidence>
<feature type="region of interest" description="Disordered" evidence="1">
    <location>
        <begin position="213"/>
        <end position="256"/>
    </location>
</feature>
<feature type="compositionally biased region" description="Polar residues" evidence="1">
    <location>
        <begin position="1"/>
        <end position="12"/>
    </location>
</feature>
<evidence type="ECO:0000313" key="3">
    <source>
        <dbReference type="EMBL" id="KAF9584571.1"/>
    </source>
</evidence>
<comment type="caution">
    <text evidence="3">The sequence shown here is derived from an EMBL/GenBank/DDBJ whole genome shotgun (WGS) entry which is preliminary data.</text>
</comment>
<feature type="compositionally biased region" description="Basic and acidic residues" evidence="1">
    <location>
        <begin position="525"/>
        <end position="538"/>
    </location>
</feature>
<feature type="compositionally biased region" description="Basic and acidic residues" evidence="1">
    <location>
        <begin position="224"/>
        <end position="234"/>
    </location>
</feature>
<protein>
    <recommendedName>
        <fullName evidence="2">DUF8032 domain-containing protein</fullName>
    </recommendedName>
</protein>
<dbReference type="AlphaFoldDB" id="A0A9P6G1C2"/>
<feature type="compositionally biased region" description="Basic and acidic residues" evidence="1">
    <location>
        <begin position="580"/>
        <end position="590"/>
    </location>
</feature>
<name>A0A9P6G1C2_9FUNG</name>
<feature type="compositionally biased region" description="Acidic residues" evidence="1">
    <location>
        <begin position="591"/>
        <end position="601"/>
    </location>
</feature>
<dbReference type="OrthoDB" id="5599902at2759"/>